<keyword evidence="2" id="KW-1185">Reference proteome</keyword>
<comment type="caution">
    <text evidence="1">The sequence shown here is derived from an EMBL/GenBank/DDBJ whole genome shotgun (WGS) entry which is preliminary data.</text>
</comment>
<gene>
    <name evidence="1" type="ORF">HK099_000531</name>
</gene>
<sequence>MRDWLPILDKTVKGSYHVVHTGSLPRTYYIKMDSNGSRIDHLVNQAWRSSTKVDEELTIFRD</sequence>
<protein>
    <submittedName>
        <fullName evidence="1">Uncharacterized protein</fullName>
    </submittedName>
</protein>
<evidence type="ECO:0000313" key="2">
    <source>
        <dbReference type="Proteomes" id="UP001211065"/>
    </source>
</evidence>
<reference evidence="1" key="1">
    <citation type="submission" date="2020-05" db="EMBL/GenBank/DDBJ databases">
        <title>Phylogenomic resolution of chytrid fungi.</title>
        <authorList>
            <person name="Stajich J.E."/>
            <person name="Amses K."/>
            <person name="Simmons R."/>
            <person name="Seto K."/>
            <person name="Myers J."/>
            <person name="Bonds A."/>
            <person name="Quandt C.A."/>
            <person name="Barry K."/>
            <person name="Liu P."/>
            <person name="Grigoriev I."/>
            <person name="Longcore J.E."/>
            <person name="James T.Y."/>
        </authorList>
    </citation>
    <scope>NUCLEOTIDE SEQUENCE</scope>
    <source>
        <strain evidence="1">JEL0476</strain>
    </source>
</reference>
<proteinExistence type="predicted"/>
<organism evidence="1 2">
    <name type="scientific">Clydaea vesicula</name>
    <dbReference type="NCBI Taxonomy" id="447962"/>
    <lineage>
        <taxon>Eukaryota</taxon>
        <taxon>Fungi</taxon>
        <taxon>Fungi incertae sedis</taxon>
        <taxon>Chytridiomycota</taxon>
        <taxon>Chytridiomycota incertae sedis</taxon>
        <taxon>Chytridiomycetes</taxon>
        <taxon>Lobulomycetales</taxon>
        <taxon>Lobulomycetaceae</taxon>
        <taxon>Clydaea</taxon>
    </lineage>
</organism>
<dbReference type="AlphaFoldDB" id="A0AAD5TUZ6"/>
<dbReference type="Proteomes" id="UP001211065">
    <property type="component" value="Unassembled WGS sequence"/>
</dbReference>
<accession>A0AAD5TUZ6</accession>
<name>A0AAD5TUZ6_9FUNG</name>
<dbReference type="EMBL" id="JADGJW010001121">
    <property type="protein sequence ID" value="KAJ3206481.1"/>
    <property type="molecule type" value="Genomic_DNA"/>
</dbReference>
<evidence type="ECO:0000313" key="1">
    <source>
        <dbReference type="EMBL" id="KAJ3206481.1"/>
    </source>
</evidence>